<dbReference type="AlphaFoldDB" id="A0A6A6B9Y3"/>
<evidence type="ECO:0000313" key="6">
    <source>
        <dbReference type="Proteomes" id="UP000799438"/>
    </source>
</evidence>
<comment type="function">
    <text evidence="3">Required for mitochondrial cytochrome c oxidase (COX) assembly and respiration.</text>
</comment>
<dbReference type="InterPro" id="IPR013892">
    <property type="entry name" value="Cyt_c_biogenesis_Cmc1-like"/>
</dbReference>
<keyword evidence="3" id="KW-0999">Mitochondrion inner membrane</keyword>
<name>A0A6A6B9Y3_9PEZI</name>
<keyword evidence="3" id="KW-0472">Membrane</keyword>
<feature type="compositionally biased region" description="Low complexity" evidence="4">
    <location>
        <begin position="10"/>
        <end position="29"/>
    </location>
</feature>
<sequence length="155" mass="17642">MAAAPPAPPAAAAAASASASQSTPSSTAAKDVPRDPVPRNPIPLSAGQEQQVRDLYYKRVRTYCADEIRDFASCALNRTISATWACRPQRLAMNSCMVVHATQDEMDAARAEWFATRELRRREREEKERKRVEQEKFHREWWGLDEQGRRRVDKK</sequence>
<evidence type="ECO:0000313" key="5">
    <source>
        <dbReference type="EMBL" id="KAF2140044.1"/>
    </source>
</evidence>
<gene>
    <name evidence="5" type="ORF">K452DRAFT_320116</name>
</gene>
<comment type="similarity">
    <text evidence="1 3">Belongs to the CMC family.</text>
</comment>
<dbReference type="GeneID" id="54301786"/>
<dbReference type="PANTHER" id="PTHR22977">
    <property type="entry name" value="COX ASSEMBLY MITOCHONDRIAL PROTEIN"/>
    <property type="match status" value="1"/>
</dbReference>
<evidence type="ECO:0000256" key="1">
    <source>
        <dbReference type="ARBA" id="ARBA00007347"/>
    </source>
</evidence>
<keyword evidence="3" id="KW-0143">Chaperone</keyword>
<dbReference type="RefSeq" id="XP_033395757.1">
    <property type="nucleotide sequence ID" value="XM_033544290.1"/>
</dbReference>
<dbReference type="GO" id="GO:0005743">
    <property type="term" value="C:mitochondrial inner membrane"/>
    <property type="evidence" value="ECO:0007669"/>
    <property type="project" value="UniProtKB-SubCell"/>
</dbReference>
<keyword evidence="6" id="KW-1185">Reference proteome</keyword>
<reference evidence="5" key="1">
    <citation type="journal article" date="2020" name="Stud. Mycol.">
        <title>101 Dothideomycetes genomes: a test case for predicting lifestyles and emergence of pathogens.</title>
        <authorList>
            <person name="Haridas S."/>
            <person name="Albert R."/>
            <person name="Binder M."/>
            <person name="Bloem J."/>
            <person name="Labutti K."/>
            <person name="Salamov A."/>
            <person name="Andreopoulos B."/>
            <person name="Baker S."/>
            <person name="Barry K."/>
            <person name="Bills G."/>
            <person name="Bluhm B."/>
            <person name="Cannon C."/>
            <person name="Castanera R."/>
            <person name="Culley D."/>
            <person name="Daum C."/>
            <person name="Ezra D."/>
            <person name="Gonzalez J."/>
            <person name="Henrissat B."/>
            <person name="Kuo A."/>
            <person name="Liang C."/>
            <person name="Lipzen A."/>
            <person name="Lutzoni F."/>
            <person name="Magnuson J."/>
            <person name="Mondo S."/>
            <person name="Nolan M."/>
            <person name="Ohm R."/>
            <person name="Pangilinan J."/>
            <person name="Park H.-J."/>
            <person name="Ramirez L."/>
            <person name="Alfaro M."/>
            <person name="Sun H."/>
            <person name="Tritt A."/>
            <person name="Yoshinaga Y."/>
            <person name="Zwiers L.-H."/>
            <person name="Turgeon B."/>
            <person name="Goodwin S."/>
            <person name="Spatafora J."/>
            <person name="Crous P."/>
            <person name="Grigoriev I."/>
        </authorList>
    </citation>
    <scope>NUCLEOTIDE SEQUENCE</scope>
    <source>
        <strain evidence="5">CBS 121167</strain>
    </source>
</reference>
<comment type="subcellular location">
    <subcellularLocation>
        <location evidence="3">Mitochondrion inner membrane</location>
    </subcellularLocation>
</comment>
<keyword evidence="3" id="KW-0496">Mitochondrion</keyword>
<proteinExistence type="inferred from homology"/>
<dbReference type="Pfam" id="PF08583">
    <property type="entry name" value="Cmc1"/>
    <property type="match status" value="1"/>
</dbReference>
<feature type="region of interest" description="Disordered" evidence="4">
    <location>
        <begin position="1"/>
        <end position="48"/>
    </location>
</feature>
<evidence type="ECO:0000256" key="3">
    <source>
        <dbReference type="RuleBase" id="RU364104"/>
    </source>
</evidence>
<dbReference type="PANTHER" id="PTHR22977:SF5">
    <property type="entry name" value="COX ASSEMBLY MITOCHONDRIAL PROTEIN HOMOLOG"/>
    <property type="match status" value="1"/>
</dbReference>
<evidence type="ECO:0000256" key="4">
    <source>
        <dbReference type="SAM" id="MobiDB-lite"/>
    </source>
</evidence>
<protein>
    <recommendedName>
        <fullName evidence="3">COX assembly mitochondrial protein</fullName>
    </recommendedName>
</protein>
<evidence type="ECO:0000256" key="2">
    <source>
        <dbReference type="ARBA" id="ARBA00023157"/>
    </source>
</evidence>
<organism evidence="5 6">
    <name type="scientific">Aplosporella prunicola CBS 121167</name>
    <dbReference type="NCBI Taxonomy" id="1176127"/>
    <lineage>
        <taxon>Eukaryota</taxon>
        <taxon>Fungi</taxon>
        <taxon>Dikarya</taxon>
        <taxon>Ascomycota</taxon>
        <taxon>Pezizomycotina</taxon>
        <taxon>Dothideomycetes</taxon>
        <taxon>Dothideomycetes incertae sedis</taxon>
        <taxon>Botryosphaeriales</taxon>
        <taxon>Aplosporellaceae</taxon>
        <taxon>Aplosporella</taxon>
    </lineage>
</organism>
<accession>A0A6A6B9Y3</accession>
<dbReference type="Proteomes" id="UP000799438">
    <property type="component" value="Unassembled WGS sequence"/>
</dbReference>
<keyword evidence="2" id="KW-1015">Disulfide bond</keyword>
<dbReference type="OrthoDB" id="6224010at2759"/>
<dbReference type="EMBL" id="ML995491">
    <property type="protein sequence ID" value="KAF2140044.1"/>
    <property type="molecule type" value="Genomic_DNA"/>
</dbReference>